<gene>
    <name evidence="3" type="ORF">CHC_T00001709001</name>
</gene>
<dbReference type="PhylomeDB" id="R7Q3G2"/>
<dbReference type="GeneID" id="17320630"/>
<reference evidence="4" key="1">
    <citation type="journal article" date="2013" name="Proc. Natl. Acad. Sci. U.S.A.">
        <title>Genome structure and metabolic features in the red seaweed Chondrus crispus shed light on evolution of the Archaeplastida.</title>
        <authorList>
            <person name="Collen J."/>
            <person name="Porcel B."/>
            <person name="Carre W."/>
            <person name="Ball S.G."/>
            <person name="Chaparro C."/>
            <person name="Tonon T."/>
            <person name="Barbeyron T."/>
            <person name="Michel G."/>
            <person name="Noel B."/>
            <person name="Valentin K."/>
            <person name="Elias M."/>
            <person name="Artiguenave F."/>
            <person name="Arun A."/>
            <person name="Aury J.M."/>
            <person name="Barbosa-Neto J.F."/>
            <person name="Bothwell J.H."/>
            <person name="Bouget F.Y."/>
            <person name="Brillet L."/>
            <person name="Cabello-Hurtado F."/>
            <person name="Capella-Gutierrez S."/>
            <person name="Charrier B."/>
            <person name="Cladiere L."/>
            <person name="Cock J.M."/>
            <person name="Coelho S.M."/>
            <person name="Colleoni C."/>
            <person name="Czjzek M."/>
            <person name="Da Silva C."/>
            <person name="Delage L."/>
            <person name="Denoeud F."/>
            <person name="Deschamps P."/>
            <person name="Dittami S.M."/>
            <person name="Gabaldon T."/>
            <person name="Gachon C.M."/>
            <person name="Groisillier A."/>
            <person name="Herve C."/>
            <person name="Jabbari K."/>
            <person name="Katinka M."/>
            <person name="Kloareg B."/>
            <person name="Kowalczyk N."/>
            <person name="Labadie K."/>
            <person name="Leblanc C."/>
            <person name="Lopez P.J."/>
            <person name="McLachlan D.H."/>
            <person name="Meslet-Cladiere L."/>
            <person name="Moustafa A."/>
            <person name="Nehr Z."/>
            <person name="Nyvall Collen P."/>
            <person name="Panaud O."/>
            <person name="Partensky F."/>
            <person name="Poulain J."/>
            <person name="Rensing S.A."/>
            <person name="Rousvoal S."/>
            <person name="Samson G."/>
            <person name="Symeonidi A."/>
            <person name="Weissenbach J."/>
            <person name="Zambounis A."/>
            <person name="Wincker P."/>
            <person name="Boyen C."/>
        </authorList>
    </citation>
    <scope>NUCLEOTIDE SEQUENCE [LARGE SCALE GENOMIC DNA]</scope>
    <source>
        <strain evidence="4">cv. Stackhouse</strain>
    </source>
</reference>
<feature type="domain" description="Gfo/Idh/MocA-like oxidoreductase N-terminal" evidence="1">
    <location>
        <begin position="10"/>
        <end position="137"/>
    </location>
</feature>
<dbReference type="Gene3D" id="3.40.50.720">
    <property type="entry name" value="NAD(P)-binding Rossmann-like Domain"/>
    <property type="match status" value="1"/>
</dbReference>
<dbReference type="InterPro" id="IPR050424">
    <property type="entry name" value="Gfo-Idh-MocA_inositol_DH"/>
</dbReference>
<dbReference type="AlphaFoldDB" id="R7Q3G2"/>
<feature type="domain" description="Gfo/Idh/MocA-like oxidoreductase C-terminal" evidence="2">
    <location>
        <begin position="144"/>
        <end position="341"/>
    </location>
</feature>
<proteinExistence type="predicted"/>
<dbReference type="STRING" id="2769.R7Q3G2"/>
<accession>R7Q3G2</accession>
<evidence type="ECO:0000259" key="1">
    <source>
        <dbReference type="Pfam" id="PF01408"/>
    </source>
</evidence>
<evidence type="ECO:0000259" key="2">
    <source>
        <dbReference type="Pfam" id="PF02894"/>
    </source>
</evidence>
<dbReference type="InterPro" id="IPR004104">
    <property type="entry name" value="Gfo/Idh/MocA-like_OxRdtase_C"/>
</dbReference>
<dbReference type="RefSeq" id="XP_005712885.1">
    <property type="nucleotide sequence ID" value="XM_005712828.1"/>
</dbReference>
<dbReference type="OrthoDB" id="446809at2759"/>
<protein>
    <recommendedName>
        <fullName evidence="5">Gfo/Idh/MocA-like oxidoreductase N-terminal domain-containing protein</fullName>
    </recommendedName>
</protein>
<dbReference type="EMBL" id="HG001633">
    <property type="protein sequence ID" value="CDF33082.1"/>
    <property type="molecule type" value="Genomic_DNA"/>
</dbReference>
<dbReference type="Gene3D" id="3.30.360.10">
    <property type="entry name" value="Dihydrodipicolinate Reductase, domain 2"/>
    <property type="match status" value="1"/>
</dbReference>
<name>R7Q3G2_CHOCR</name>
<sequence>MTTDPPLTTYGVVGVGLMGIEHLRNLFNLPAVSIVCIADNHPGSLQSCLSIIAAESPATAEHLSVFDSAADLFAANLCDIAIIATPNHTHHSVLMHAYEQANSAMHILVEKPLCTTIPHCREVILAAGKRQGITFVGLEYSYMPPVRNWNRFSANSGGTFVEKCCHFFDLFNRIMRPHTPLAVMASGGQDVNHLDEVYDGVKSDILDNGYVIIEYSGGRRACLDLCMFAEASRSQEEVAITGDKGKLEAFLPQLEVRTGIRGKHACGDVEFETVDDERIKYRGHHHGSSYLEHIDILKAVRGVKTGECVDVPTSGLHHGLLSVAIGVAAQLSIQERRFVKLEEVLSAEELARSV</sequence>
<dbReference type="Gramene" id="CDF33082">
    <property type="protein sequence ID" value="CDF33082"/>
    <property type="gene ID" value="CHC_T00001709001"/>
</dbReference>
<evidence type="ECO:0008006" key="5">
    <source>
        <dbReference type="Google" id="ProtNLM"/>
    </source>
</evidence>
<keyword evidence="4" id="KW-1185">Reference proteome</keyword>
<dbReference type="KEGG" id="ccp:CHC_T00001709001"/>
<dbReference type="SUPFAM" id="SSF55347">
    <property type="entry name" value="Glyceraldehyde-3-phosphate dehydrogenase-like, C-terminal domain"/>
    <property type="match status" value="1"/>
</dbReference>
<dbReference type="GO" id="GO:0000166">
    <property type="term" value="F:nucleotide binding"/>
    <property type="evidence" value="ECO:0007669"/>
    <property type="project" value="InterPro"/>
</dbReference>
<dbReference type="Pfam" id="PF01408">
    <property type="entry name" value="GFO_IDH_MocA"/>
    <property type="match status" value="1"/>
</dbReference>
<evidence type="ECO:0000313" key="3">
    <source>
        <dbReference type="EMBL" id="CDF33082.1"/>
    </source>
</evidence>
<dbReference type="Proteomes" id="UP000012073">
    <property type="component" value="Unassembled WGS sequence"/>
</dbReference>
<dbReference type="PANTHER" id="PTHR43593">
    <property type="match status" value="1"/>
</dbReference>
<dbReference type="SUPFAM" id="SSF51735">
    <property type="entry name" value="NAD(P)-binding Rossmann-fold domains"/>
    <property type="match status" value="1"/>
</dbReference>
<evidence type="ECO:0000313" key="4">
    <source>
        <dbReference type="Proteomes" id="UP000012073"/>
    </source>
</evidence>
<organism evidence="3 4">
    <name type="scientific">Chondrus crispus</name>
    <name type="common">Carrageen Irish moss</name>
    <name type="synonym">Polymorpha crispa</name>
    <dbReference type="NCBI Taxonomy" id="2769"/>
    <lineage>
        <taxon>Eukaryota</taxon>
        <taxon>Rhodophyta</taxon>
        <taxon>Florideophyceae</taxon>
        <taxon>Rhodymeniophycidae</taxon>
        <taxon>Gigartinales</taxon>
        <taxon>Gigartinaceae</taxon>
        <taxon>Chondrus</taxon>
    </lineage>
</organism>
<dbReference type="PANTHER" id="PTHR43593:SF1">
    <property type="entry name" value="INOSITOL 2-DEHYDROGENASE"/>
    <property type="match status" value="1"/>
</dbReference>
<dbReference type="InterPro" id="IPR036291">
    <property type="entry name" value="NAD(P)-bd_dom_sf"/>
</dbReference>
<dbReference type="OMA" id="VAMEYRY"/>
<dbReference type="Pfam" id="PF02894">
    <property type="entry name" value="GFO_IDH_MocA_C"/>
    <property type="match status" value="1"/>
</dbReference>
<dbReference type="InterPro" id="IPR000683">
    <property type="entry name" value="Gfo/Idh/MocA-like_OxRdtase_N"/>
</dbReference>